<dbReference type="Pfam" id="PF00501">
    <property type="entry name" value="AMP-binding"/>
    <property type="match status" value="2"/>
</dbReference>
<feature type="chain" id="PRO_5042246092" evidence="3">
    <location>
        <begin position="17"/>
        <end position="452"/>
    </location>
</feature>
<dbReference type="Proteomes" id="UP001211065">
    <property type="component" value="Unassembled WGS sequence"/>
</dbReference>
<dbReference type="Pfam" id="PF13193">
    <property type="entry name" value="AMP-binding_C"/>
    <property type="match status" value="1"/>
</dbReference>
<feature type="domain" description="AMP-dependent synthetase/ligase" evidence="4">
    <location>
        <begin position="121"/>
        <end position="315"/>
    </location>
</feature>
<dbReference type="Gene3D" id="3.40.50.980">
    <property type="match status" value="2"/>
</dbReference>
<dbReference type="GO" id="GO:0016405">
    <property type="term" value="F:CoA-ligase activity"/>
    <property type="evidence" value="ECO:0007669"/>
    <property type="project" value="TreeGrafter"/>
</dbReference>
<feature type="domain" description="AMP-dependent synthetase/ligase" evidence="4">
    <location>
        <begin position="26"/>
        <end position="104"/>
    </location>
</feature>
<evidence type="ECO:0000256" key="2">
    <source>
        <dbReference type="ARBA" id="ARBA00022598"/>
    </source>
</evidence>
<dbReference type="InterPro" id="IPR000873">
    <property type="entry name" value="AMP-dep_synth/lig_dom"/>
</dbReference>
<dbReference type="InterPro" id="IPR045851">
    <property type="entry name" value="AMP-bd_C_sf"/>
</dbReference>
<keyword evidence="3" id="KW-0732">Signal</keyword>
<feature type="signal peptide" evidence="3">
    <location>
        <begin position="1"/>
        <end position="16"/>
    </location>
</feature>
<evidence type="ECO:0000256" key="3">
    <source>
        <dbReference type="SAM" id="SignalP"/>
    </source>
</evidence>
<dbReference type="Gene3D" id="3.30.300.30">
    <property type="match status" value="1"/>
</dbReference>
<keyword evidence="7" id="KW-1185">Reference proteome</keyword>
<dbReference type="PANTHER" id="PTHR24096">
    <property type="entry name" value="LONG-CHAIN-FATTY-ACID--COA LIGASE"/>
    <property type="match status" value="1"/>
</dbReference>
<gene>
    <name evidence="6" type="ORF">HK099_001971</name>
</gene>
<feature type="domain" description="AMP-binding enzyme C-terminal" evidence="5">
    <location>
        <begin position="365"/>
        <end position="428"/>
    </location>
</feature>
<protein>
    <submittedName>
        <fullName evidence="6">Uncharacterized protein</fullName>
    </submittedName>
</protein>
<evidence type="ECO:0000259" key="4">
    <source>
        <dbReference type="Pfam" id="PF00501"/>
    </source>
</evidence>
<dbReference type="AlphaFoldDB" id="A0AAD5XZI1"/>
<comment type="similarity">
    <text evidence="1">Belongs to the ATP-dependent AMP-binding enzyme family.</text>
</comment>
<proteinExistence type="inferred from homology"/>
<dbReference type="InterPro" id="IPR025110">
    <property type="entry name" value="AMP-bd_C"/>
</dbReference>
<evidence type="ECO:0000313" key="7">
    <source>
        <dbReference type="Proteomes" id="UP001211065"/>
    </source>
</evidence>
<evidence type="ECO:0000256" key="1">
    <source>
        <dbReference type="ARBA" id="ARBA00006432"/>
    </source>
</evidence>
<accession>A0AAD5XZI1</accession>
<comment type="caution">
    <text evidence="6">The sequence shown here is derived from an EMBL/GenBank/DDBJ whole genome shotgun (WGS) entry which is preliminary data.</text>
</comment>
<organism evidence="6 7">
    <name type="scientific">Clydaea vesicula</name>
    <dbReference type="NCBI Taxonomy" id="447962"/>
    <lineage>
        <taxon>Eukaryota</taxon>
        <taxon>Fungi</taxon>
        <taxon>Fungi incertae sedis</taxon>
        <taxon>Chytridiomycota</taxon>
        <taxon>Chytridiomycota incertae sedis</taxon>
        <taxon>Chytridiomycetes</taxon>
        <taxon>Lobulomycetales</taxon>
        <taxon>Lobulomycetaceae</taxon>
        <taxon>Clydaea</taxon>
    </lineage>
</organism>
<dbReference type="EMBL" id="JADGJW010000161">
    <property type="protein sequence ID" value="KAJ3222756.1"/>
    <property type="molecule type" value="Genomic_DNA"/>
</dbReference>
<keyword evidence="2" id="KW-0436">Ligase</keyword>
<dbReference type="Gene3D" id="2.30.38.10">
    <property type="entry name" value="Luciferase, Domain 3"/>
    <property type="match status" value="1"/>
</dbReference>
<name>A0AAD5XZI1_9FUNG</name>
<reference evidence="6" key="1">
    <citation type="submission" date="2020-05" db="EMBL/GenBank/DDBJ databases">
        <title>Phylogenomic resolution of chytrid fungi.</title>
        <authorList>
            <person name="Stajich J.E."/>
            <person name="Amses K."/>
            <person name="Simmons R."/>
            <person name="Seto K."/>
            <person name="Myers J."/>
            <person name="Bonds A."/>
            <person name="Quandt C.A."/>
            <person name="Barry K."/>
            <person name="Liu P."/>
            <person name="Grigoriev I."/>
            <person name="Longcore J.E."/>
            <person name="James T.Y."/>
        </authorList>
    </citation>
    <scope>NUCLEOTIDE SEQUENCE</scope>
    <source>
        <strain evidence="6">JEL0476</strain>
    </source>
</reference>
<evidence type="ECO:0000313" key="6">
    <source>
        <dbReference type="EMBL" id="KAJ3222756.1"/>
    </source>
</evidence>
<sequence length="452" mass="50410">MTLMLSLLVNLTKIFSLTNFKKLCLGLLNKVNLKPWDVVGIWSPNHHQYLSAVYGVLNAGLTITTANPAYKVDEVVYQMKDANAKVLILNELNLKEGLEAAKILKIKKENIFVFGEKKNEGVRTSHSNMIANLIMANSFESKDIKEDDMFIGVLPFYHMYGLGVVAPLAFMNRIGIVVVEKFVFERFLNTLSVYKVTTAHIVPPMAILLAKSPETKKFDLASLRLLISAAAPLGLELSVEVRHALGIPIKQAYGMTELSPISHMTITENIVDGSVGVLVPNQEAQIVNPETGKKLGFNEEGELWLRGPNVMLGYLNNDKATKETIVDGWLHTGDIAKVDENGNFYIVDRLKELIKYKAFQIAPAELEALLLTHPKLADAAVIPVPHDMAGEVPRAYVVKKPGIKCTESEVKEFVAARVANFKTLRGYLLITKAINNEYCDIFFILFRWGYLY</sequence>
<dbReference type="PANTHER" id="PTHR24096:SF149">
    <property type="entry name" value="AMP-BINDING DOMAIN-CONTAINING PROTEIN-RELATED"/>
    <property type="match status" value="1"/>
</dbReference>
<evidence type="ECO:0000259" key="5">
    <source>
        <dbReference type="Pfam" id="PF13193"/>
    </source>
</evidence>
<dbReference type="SUPFAM" id="SSF56801">
    <property type="entry name" value="Acetyl-CoA synthetase-like"/>
    <property type="match status" value="1"/>
</dbReference>